<gene>
    <name evidence="5" type="ORF">SAMN05444373_100941</name>
</gene>
<reference evidence="5 6" key="1">
    <citation type="submission" date="2016-11" db="EMBL/GenBank/DDBJ databases">
        <authorList>
            <person name="Varghese N."/>
            <person name="Submissions S."/>
        </authorList>
    </citation>
    <scope>NUCLEOTIDE SEQUENCE [LARGE SCALE GENOMIC DNA]</scope>
    <source>
        <strain evidence="5 6">DSM 19027</strain>
    </source>
</reference>
<evidence type="ECO:0000256" key="1">
    <source>
        <dbReference type="ARBA" id="ARBA00033738"/>
    </source>
</evidence>
<dbReference type="PANTHER" id="PTHR37165">
    <property type="entry name" value="PEPTIDASE U56 FAMILY"/>
    <property type="match status" value="1"/>
</dbReference>
<evidence type="ECO:0000256" key="4">
    <source>
        <dbReference type="ARBA" id="ARBA00050023"/>
    </source>
</evidence>
<dbReference type="AlphaFoldDB" id="A0A1M6DY91"/>
<accession>A0A1M6DY91</accession>
<dbReference type="Proteomes" id="UP000324781">
    <property type="component" value="Unassembled WGS sequence"/>
</dbReference>
<evidence type="ECO:0000256" key="3">
    <source>
        <dbReference type="ARBA" id="ARBA00033787"/>
    </source>
</evidence>
<dbReference type="OrthoDB" id="2922at2"/>
<dbReference type="InterPro" id="IPR051429">
    <property type="entry name" value="Encapsulin_nc"/>
</dbReference>
<dbReference type="SUPFAM" id="SSF56563">
    <property type="entry name" value="Major capsid protein gp5"/>
    <property type="match status" value="1"/>
</dbReference>
<dbReference type="Gene3D" id="3.30.2320.10">
    <property type="entry name" value="hypothetical protein PF0899 domain"/>
    <property type="match status" value="1"/>
</dbReference>
<dbReference type="RefSeq" id="WP_149678148.1">
    <property type="nucleotide sequence ID" value="NZ_FQZP01000009.1"/>
</dbReference>
<evidence type="ECO:0000313" key="6">
    <source>
        <dbReference type="Proteomes" id="UP000324781"/>
    </source>
</evidence>
<sequence>MDFLSREASPLSEALWKQIDSTVVGAATRVLIGRRFLKLFGPLGIGVQHISVDDADHVEQVAQDGLITTRGRKVLEIPMIYDDFLLYARDLEAADRSGFPVDLSKAAAAAEACALKEDKLIFFGDNRVGYDGLLTVPGANKIERKDWSTGENAFSDIAAALELLTEKGIYGPYALALSPDLYMQMQRIQPGTGLLEIDRVSKLVGGHVFKSPVLGKGKAVLVASDERNMDLVVGQDMATAYLEQTELNHRLRVLETVLLRIKRSQAIVVFE</sequence>
<dbReference type="Gene3D" id="3.30.2400.30">
    <property type="match status" value="1"/>
</dbReference>
<dbReference type="PANTHER" id="PTHR37165:SF1">
    <property type="entry name" value="TYPE 1 ENCAPSULIN SHELL PROTEIN"/>
    <property type="match status" value="1"/>
</dbReference>
<evidence type="ECO:0000256" key="2">
    <source>
        <dbReference type="ARBA" id="ARBA00033743"/>
    </source>
</evidence>
<proteinExistence type="inferred from homology"/>
<dbReference type="EMBL" id="FQZP01000009">
    <property type="protein sequence ID" value="SHI78119.1"/>
    <property type="molecule type" value="Genomic_DNA"/>
</dbReference>
<dbReference type="GO" id="GO:0140737">
    <property type="term" value="C:encapsulin nanocompartment"/>
    <property type="evidence" value="ECO:0007669"/>
    <property type="project" value="UniProtKB-SubCell"/>
</dbReference>
<organism evidence="5 6">
    <name type="scientific">Thermoclostridium caenicola</name>
    <dbReference type="NCBI Taxonomy" id="659425"/>
    <lineage>
        <taxon>Bacteria</taxon>
        <taxon>Bacillati</taxon>
        <taxon>Bacillota</taxon>
        <taxon>Clostridia</taxon>
        <taxon>Eubacteriales</taxon>
        <taxon>Oscillospiraceae</taxon>
        <taxon>Thermoclostridium</taxon>
    </lineage>
</organism>
<evidence type="ECO:0000313" key="5">
    <source>
        <dbReference type="EMBL" id="SHI78119.1"/>
    </source>
</evidence>
<protein>
    <recommendedName>
        <fullName evidence="4">Type 1 encapsulin shell protein</fullName>
    </recommendedName>
</protein>
<comment type="similarity">
    <text evidence="2">Belongs to the encapsulin family. Family 1 subfamily.</text>
</comment>
<dbReference type="Pfam" id="PF04454">
    <property type="entry name" value="Linocin_M18"/>
    <property type="match status" value="1"/>
</dbReference>
<name>A0A1M6DY91_9FIRM</name>
<dbReference type="NCBIfam" id="NF041155">
    <property type="entry name" value="encap_f1"/>
    <property type="match status" value="1"/>
</dbReference>
<keyword evidence="3" id="KW-1284">Encapsulin nanocompartment</keyword>
<dbReference type="PIRSF" id="PIRSF019254">
    <property type="entry name" value="CFP29"/>
    <property type="match status" value="1"/>
</dbReference>
<keyword evidence="6" id="KW-1185">Reference proteome</keyword>
<dbReference type="InterPro" id="IPR007544">
    <property type="entry name" value="ENCAP"/>
</dbReference>
<comment type="subcellular location">
    <subcellularLocation>
        <location evidence="1">Encapsulin nanocompartment</location>
    </subcellularLocation>
</comment>